<proteinExistence type="predicted"/>
<name>A0A660A2J7_STRPY</name>
<dbReference type="EMBL" id="VCID01000545">
    <property type="protein sequence ID" value="TNY45744.1"/>
    <property type="molecule type" value="Genomic_DNA"/>
</dbReference>
<dbReference type="SUPFAM" id="SSF47413">
    <property type="entry name" value="lambda repressor-like DNA-binding domains"/>
    <property type="match status" value="1"/>
</dbReference>
<dbReference type="PROSITE" id="PS50943">
    <property type="entry name" value="HTH_CROC1"/>
    <property type="match status" value="1"/>
</dbReference>
<dbReference type="InterPro" id="IPR010982">
    <property type="entry name" value="Lambda_DNA-bd_dom_sf"/>
</dbReference>
<reference evidence="1 2" key="1">
    <citation type="submission" date="2019-05" db="EMBL/GenBank/DDBJ databases">
        <title>Novel genomic isolates of S.pyogenes and S.dysgalactiae subsp. equisimilis associated to necrotising fasciitis (NSTI).</title>
        <authorList>
            <person name="Barrantes I."/>
        </authorList>
    </citation>
    <scope>NUCLEOTIDE SEQUENCE [LARGE SCALE GENOMIC DNA]</scope>
    <source>
        <strain evidence="1 2">SPY6028</strain>
    </source>
</reference>
<sequence>MENRLQKIRKEQTNLNQKDFFDQVVNKKLNLDISFRTYQNWENPKNTIKPDKAQILADYFGVWLPYLLGNSNIRTEEQANFLAEMNKRINSEGDSFSFDMTATESDEHDLLYNYRQLETPYKNQVRKFTRDMWELQKESKNFSPKSP</sequence>
<dbReference type="RefSeq" id="WP_011285322.1">
    <property type="nucleotide sequence ID" value="NZ_AP023388.1"/>
</dbReference>
<dbReference type="Proteomes" id="UP000316580">
    <property type="component" value="Unassembled WGS sequence"/>
</dbReference>
<comment type="caution">
    <text evidence="1">The sequence shown here is derived from an EMBL/GenBank/DDBJ whole genome shotgun (WGS) entry which is preliminary data.</text>
</comment>
<dbReference type="AlphaFoldDB" id="A0A660A2J7"/>
<protein>
    <submittedName>
        <fullName evidence="1">Helix-turn-helix transcriptional regulator</fullName>
    </submittedName>
</protein>
<dbReference type="InterPro" id="IPR001387">
    <property type="entry name" value="Cro/C1-type_HTH"/>
</dbReference>
<dbReference type="GO" id="GO:0003677">
    <property type="term" value="F:DNA binding"/>
    <property type="evidence" value="ECO:0007669"/>
    <property type="project" value="InterPro"/>
</dbReference>
<dbReference type="CDD" id="cd00093">
    <property type="entry name" value="HTH_XRE"/>
    <property type="match status" value="1"/>
</dbReference>
<evidence type="ECO:0000313" key="2">
    <source>
        <dbReference type="Proteomes" id="UP000316580"/>
    </source>
</evidence>
<accession>A0A660A2J7</accession>
<evidence type="ECO:0000313" key="1">
    <source>
        <dbReference type="EMBL" id="TNY45744.1"/>
    </source>
</evidence>
<dbReference type="Gene3D" id="1.10.260.40">
    <property type="entry name" value="lambda repressor-like DNA-binding domains"/>
    <property type="match status" value="1"/>
</dbReference>
<gene>
    <name evidence="1" type="ORF">FGO82_10975</name>
</gene>
<organism evidence="1 2">
    <name type="scientific">Streptococcus pyogenes</name>
    <dbReference type="NCBI Taxonomy" id="1314"/>
    <lineage>
        <taxon>Bacteria</taxon>
        <taxon>Bacillati</taxon>
        <taxon>Bacillota</taxon>
        <taxon>Bacilli</taxon>
        <taxon>Lactobacillales</taxon>
        <taxon>Streptococcaceae</taxon>
        <taxon>Streptococcus</taxon>
    </lineage>
</organism>